<dbReference type="PANTHER" id="PTHR45566">
    <property type="entry name" value="HTH-TYPE TRANSCRIPTIONAL REGULATOR YHJB-RELATED"/>
    <property type="match status" value="1"/>
</dbReference>
<dbReference type="InterPro" id="IPR001789">
    <property type="entry name" value="Sig_transdc_resp-reg_receiver"/>
</dbReference>
<sequence length="127" mass="12945">MGTVTGRSAVVDVLIVDDQPPFRSVARAVVGLVGGWTVTAEAETGEEAVRLAADTRPGVVLMDITLPGISGIEATRRLLAAAPSTTVVLMSTYAAADLPADAADCGAVAYLHKEDLTPAALRALTAT</sequence>
<dbReference type="CDD" id="cd17535">
    <property type="entry name" value="REC_NarL-like"/>
    <property type="match status" value="1"/>
</dbReference>
<accession>A0A6M6JNC8</accession>
<dbReference type="InterPro" id="IPR058245">
    <property type="entry name" value="NreC/VraR/RcsB-like_REC"/>
</dbReference>
<keyword evidence="1" id="KW-0597">Phosphoprotein</keyword>
<reference evidence="3 4" key="1">
    <citation type="submission" date="2020-05" db="EMBL/GenBank/DDBJ databases">
        <authorList>
            <person name="Mo P."/>
        </authorList>
    </citation>
    <scope>NUCLEOTIDE SEQUENCE [LARGE SCALE GENOMIC DNA]</scope>
    <source>
        <strain evidence="3 4">Gen01</strain>
    </source>
</reference>
<evidence type="ECO:0000259" key="2">
    <source>
        <dbReference type="PROSITE" id="PS50110"/>
    </source>
</evidence>
<evidence type="ECO:0000256" key="1">
    <source>
        <dbReference type="PROSITE-ProRule" id="PRU00169"/>
    </source>
</evidence>
<keyword evidence="4" id="KW-1185">Reference proteome</keyword>
<feature type="modified residue" description="4-aspartylphosphate" evidence="1">
    <location>
        <position position="63"/>
    </location>
</feature>
<dbReference type="Proteomes" id="UP000505377">
    <property type="component" value="Chromosome"/>
</dbReference>
<dbReference type="KEGG" id="pbro:HOP40_23975"/>
<dbReference type="SMART" id="SM00448">
    <property type="entry name" value="REC"/>
    <property type="match status" value="1"/>
</dbReference>
<dbReference type="GO" id="GO:0000160">
    <property type="term" value="P:phosphorelay signal transduction system"/>
    <property type="evidence" value="ECO:0007669"/>
    <property type="project" value="InterPro"/>
</dbReference>
<evidence type="ECO:0000313" key="3">
    <source>
        <dbReference type="EMBL" id="QJY48467.1"/>
    </source>
</evidence>
<dbReference type="Gene3D" id="3.40.50.2300">
    <property type="match status" value="1"/>
</dbReference>
<protein>
    <submittedName>
        <fullName evidence="3">Response regulator transcription factor</fullName>
    </submittedName>
</protein>
<organism evidence="3 4">
    <name type="scientific">Pseudonocardia broussonetiae</name>
    <dbReference type="NCBI Taxonomy" id="2736640"/>
    <lineage>
        <taxon>Bacteria</taxon>
        <taxon>Bacillati</taxon>
        <taxon>Actinomycetota</taxon>
        <taxon>Actinomycetes</taxon>
        <taxon>Pseudonocardiales</taxon>
        <taxon>Pseudonocardiaceae</taxon>
        <taxon>Pseudonocardia</taxon>
    </lineage>
</organism>
<dbReference type="EMBL" id="CP053564">
    <property type="protein sequence ID" value="QJY48467.1"/>
    <property type="molecule type" value="Genomic_DNA"/>
</dbReference>
<name>A0A6M6JNC8_9PSEU</name>
<dbReference type="PROSITE" id="PS50110">
    <property type="entry name" value="RESPONSE_REGULATORY"/>
    <property type="match status" value="1"/>
</dbReference>
<dbReference type="Pfam" id="PF00072">
    <property type="entry name" value="Response_reg"/>
    <property type="match status" value="1"/>
</dbReference>
<dbReference type="InterPro" id="IPR011006">
    <property type="entry name" value="CheY-like_superfamily"/>
</dbReference>
<feature type="domain" description="Response regulatory" evidence="2">
    <location>
        <begin position="12"/>
        <end position="127"/>
    </location>
</feature>
<evidence type="ECO:0000313" key="4">
    <source>
        <dbReference type="Proteomes" id="UP000505377"/>
    </source>
</evidence>
<dbReference type="PANTHER" id="PTHR45566:SF2">
    <property type="entry name" value="NARL SUBFAMILY"/>
    <property type="match status" value="1"/>
</dbReference>
<gene>
    <name evidence="3" type="ORF">HOP40_23975</name>
</gene>
<dbReference type="SUPFAM" id="SSF52172">
    <property type="entry name" value="CheY-like"/>
    <property type="match status" value="1"/>
</dbReference>
<dbReference type="AlphaFoldDB" id="A0A6M6JNC8"/>
<dbReference type="InterPro" id="IPR051015">
    <property type="entry name" value="EvgA-like"/>
</dbReference>
<proteinExistence type="predicted"/>